<feature type="domain" description="FAD/NAD(P)-binding" evidence="1">
    <location>
        <begin position="1"/>
        <end position="213"/>
    </location>
</feature>
<dbReference type="Gene3D" id="3.50.50.60">
    <property type="entry name" value="FAD/NAD(P)-binding domain"/>
    <property type="match status" value="1"/>
</dbReference>
<feature type="non-terminal residue" evidence="2">
    <location>
        <position position="1"/>
    </location>
</feature>
<sequence length="305" mass="32252">PIPGADAPNCIDGIEFLHAFSAGRLSSVPKRVIVIGGGDTSIDVTTVARKLSGQAGGAAGKPATYTADMVTAQAVFGGAQVTLTTIFPLANIQASPREVADARSLNVDIHGGVMPLEILRDEKGHARGVRYGACRIEKNLPVRIEGGREFELECDLVIFAVGQKGNLTGLEALNNGRDAISAGGLFEVPGHPGHFVGGDIVTPHLLTTAIGHGWIAAEAIDVYLAGAVPAKRPKVDKHQFELIQALRHAGLELTDYSHEAVRGTYQAGFAVHNFDNRAEREIIKSSEQFLGISRPSRAWSARSGV</sequence>
<dbReference type="InterPro" id="IPR036188">
    <property type="entry name" value="FAD/NAD-bd_sf"/>
</dbReference>
<dbReference type="Pfam" id="PF07992">
    <property type="entry name" value="Pyr_redox_2"/>
    <property type="match status" value="1"/>
</dbReference>
<accession>T1C6J6</accession>
<dbReference type="AlphaFoldDB" id="T1C6J6"/>
<dbReference type="SUPFAM" id="SSF51905">
    <property type="entry name" value="FAD/NAD(P)-binding domain"/>
    <property type="match status" value="1"/>
</dbReference>
<dbReference type="InterPro" id="IPR023753">
    <property type="entry name" value="FAD/NAD-binding_dom"/>
</dbReference>
<dbReference type="EMBL" id="AUZX01000171">
    <property type="protein sequence ID" value="EQD81061.1"/>
    <property type="molecule type" value="Genomic_DNA"/>
</dbReference>
<name>T1C6J6_9ZZZZ</name>
<gene>
    <name evidence="2" type="ORF">B1A_00227</name>
</gene>
<reference evidence="2" key="1">
    <citation type="submission" date="2013-08" db="EMBL/GenBank/DDBJ databases">
        <authorList>
            <person name="Mendez C."/>
            <person name="Richter M."/>
            <person name="Ferrer M."/>
            <person name="Sanchez J."/>
        </authorList>
    </citation>
    <scope>NUCLEOTIDE SEQUENCE</scope>
</reference>
<reference evidence="2" key="2">
    <citation type="journal article" date="2014" name="ISME J.">
        <title>Microbial stratification in low pH oxic and suboxic macroscopic growths along an acid mine drainage.</title>
        <authorList>
            <person name="Mendez-Garcia C."/>
            <person name="Mesa V."/>
            <person name="Sprenger R.R."/>
            <person name="Richter M."/>
            <person name="Diez M.S."/>
            <person name="Solano J."/>
            <person name="Bargiela R."/>
            <person name="Golyshina O.V."/>
            <person name="Manteca A."/>
            <person name="Ramos J.L."/>
            <person name="Gallego J.R."/>
            <person name="Llorente I."/>
            <person name="Martins Dos Santos V.A."/>
            <person name="Jensen O.N."/>
            <person name="Pelaez A.I."/>
            <person name="Sanchez J."/>
            <person name="Ferrer M."/>
        </authorList>
    </citation>
    <scope>NUCLEOTIDE SEQUENCE</scope>
</reference>
<organism evidence="2">
    <name type="scientific">mine drainage metagenome</name>
    <dbReference type="NCBI Taxonomy" id="410659"/>
    <lineage>
        <taxon>unclassified sequences</taxon>
        <taxon>metagenomes</taxon>
        <taxon>ecological metagenomes</taxon>
    </lineage>
</organism>
<proteinExistence type="predicted"/>
<protein>
    <submittedName>
        <fullName evidence="2">Glutamate synthase (NADPH) small subunit</fullName>
    </submittedName>
</protein>
<evidence type="ECO:0000259" key="1">
    <source>
        <dbReference type="Pfam" id="PF07992"/>
    </source>
</evidence>
<dbReference type="GO" id="GO:0016491">
    <property type="term" value="F:oxidoreductase activity"/>
    <property type="evidence" value="ECO:0007669"/>
    <property type="project" value="InterPro"/>
</dbReference>
<feature type="non-terminal residue" evidence="2">
    <location>
        <position position="305"/>
    </location>
</feature>
<evidence type="ECO:0000313" key="2">
    <source>
        <dbReference type="EMBL" id="EQD81061.1"/>
    </source>
</evidence>
<comment type="caution">
    <text evidence="2">The sequence shown here is derived from an EMBL/GenBank/DDBJ whole genome shotgun (WGS) entry which is preliminary data.</text>
</comment>